<proteinExistence type="predicted"/>
<dbReference type="EMBL" id="QTPM01000082">
    <property type="protein sequence ID" value="RQY79883.1"/>
    <property type="molecule type" value="Genomic_DNA"/>
</dbReference>
<feature type="transmembrane region" description="Helical" evidence="6">
    <location>
        <begin position="142"/>
        <end position="163"/>
    </location>
</feature>
<feature type="transmembrane region" description="Helical" evidence="6">
    <location>
        <begin position="358"/>
        <end position="377"/>
    </location>
</feature>
<feature type="transmembrane region" description="Helical" evidence="6">
    <location>
        <begin position="291"/>
        <end position="307"/>
    </location>
</feature>
<feature type="transmembrane region" description="Helical" evidence="6">
    <location>
        <begin position="327"/>
        <end position="346"/>
    </location>
</feature>
<feature type="transmembrane region" description="Helical" evidence="6">
    <location>
        <begin position="215"/>
        <end position="235"/>
    </location>
</feature>
<feature type="transmembrane region" description="Helical" evidence="6">
    <location>
        <begin position="74"/>
        <end position="94"/>
    </location>
</feature>
<dbReference type="RefSeq" id="WP_124491963.1">
    <property type="nucleotide sequence ID" value="NZ_QTOI01000081.1"/>
</dbReference>
<protein>
    <submittedName>
        <fullName evidence="7">Polysaccharide biosynthesis protein</fullName>
    </submittedName>
</protein>
<dbReference type="PANTHER" id="PTHR30250:SF11">
    <property type="entry name" value="O-ANTIGEN TRANSPORTER-RELATED"/>
    <property type="match status" value="1"/>
</dbReference>
<feature type="transmembrane region" description="Helical" evidence="6">
    <location>
        <begin position="109"/>
        <end position="130"/>
    </location>
</feature>
<gene>
    <name evidence="7" type="ORF">DF017_34535</name>
</gene>
<evidence type="ECO:0000256" key="3">
    <source>
        <dbReference type="ARBA" id="ARBA00022692"/>
    </source>
</evidence>
<keyword evidence="3 6" id="KW-0812">Transmembrane</keyword>
<evidence type="ECO:0000313" key="7">
    <source>
        <dbReference type="EMBL" id="RQY79883.1"/>
    </source>
</evidence>
<evidence type="ECO:0000256" key="5">
    <source>
        <dbReference type="ARBA" id="ARBA00023136"/>
    </source>
</evidence>
<comment type="subcellular location">
    <subcellularLocation>
        <location evidence="1">Cell membrane</location>
        <topology evidence="1">Multi-pass membrane protein</topology>
    </subcellularLocation>
</comment>
<evidence type="ECO:0000256" key="2">
    <source>
        <dbReference type="ARBA" id="ARBA00022475"/>
    </source>
</evidence>
<comment type="caution">
    <text evidence="7">The sequence shown here is derived from an EMBL/GenBank/DDBJ whole genome shotgun (WGS) entry which is preliminary data.</text>
</comment>
<keyword evidence="5 6" id="KW-0472">Membrane</keyword>
<organism evidence="7 8">
    <name type="scientific">Burkholderia stagnalis</name>
    <dbReference type="NCBI Taxonomy" id="1503054"/>
    <lineage>
        <taxon>Bacteria</taxon>
        <taxon>Pseudomonadati</taxon>
        <taxon>Pseudomonadota</taxon>
        <taxon>Betaproteobacteria</taxon>
        <taxon>Burkholderiales</taxon>
        <taxon>Burkholderiaceae</taxon>
        <taxon>Burkholderia</taxon>
        <taxon>Burkholderia cepacia complex</taxon>
    </lineage>
</organism>
<accession>A0ABX9YD42</accession>
<keyword evidence="8" id="KW-1185">Reference proteome</keyword>
<name>A0ABX9YD42_9BURK</name>
<feature type="transmembrane region" description="Helical" evidence="6">
    <location>
        <begin position="169"/>
        <end position="194"/>
    </location>
</feature>
<keyword evidence="4 6" id="KW-1133">Transmembrane helix</keyword>
<evidence type="ECO:0000256" key="4">
    <source>
        <dbReference type="ARBA" id="ARBA00022989"/>
    </source>
</evidence>
<evidence type="ECO:0000256" key="1">
    <source>
        <dbReference type="ARBA" id="ARBA00004651"/>
    </source>
</evidence>
<feature type="transmembrane region" description="Helical" evidence="6">
    <location>
        <begin position="36"/>
        <end position="53"/>
    </location>
</feature>
<evidence type="ECO:0000256" key="6">
    <source>
        <dbReference type="SAM" id="Phobius"/>
    </source>
</evidence>
<dbReference type="PANTHER" id="PTHR30250">
    <property type="entry name" value="PST FAMILY PREDICTED COLANIC ACID TRANSPORTER"/>
    <property type="match status" value="1"/>
</dbReference>
<reference evidence="7 8" key="1">
    <citation type="submission" date="2018-08" db="EMBL/GenBank/DDBJ databases">
        <title>Comparative analysis of Burkholderia isolates from Puerto Rico.</title>
        <authorList>
            <person name="Hall C."/>
            <person name="Sahl J."/>
            <person name="Wagner D."/>
        </authorList>
    </citation>
    <scope>NUCLEOTIDE SEQUENCE [LARGE SCALE GENOMIC DNA]</scope>
    <source>
        <strain evidence="7 8">Bp8966</strain>
    </source>
</reference>
<keyword evidence="2" id="KW-1003">Cell membrane</keyword>
<dbReference type="Proteomes" id="UP000281098">
    <property type="component" value="Unassembled WGS sequence"/>
</dbReference>
<feature type="transmembrane region" description="Helical" evidence="6">
    <location>
        <begin position="383"/>
        <end position="404"/>
    </location>
</feature>
<evidence type="ECO:0000313" key="8">
    <source>
        <dbReference type="Proteomes" id="UP000281098"/>
    </source>
</evidence>
<feature type="transmembrane region" description="Helical" evidence="6">
    <location>
        <begin position="12"/>
        <end position="30"/>
    </location>
</feature>
<dbReference type="InterPro" id="IPR050833">
    <property type="entry name" value="Poly_Biosynth_Transport"/>
</dbReference>
<sequence>MLMRLTLRIASLCAKFTLTIAIARLLGFAAVADYGLAIAISVIVSKVLGLGFSSELNRRLALPAPRLAIQDARMIGLIYAFAYLLLGSGAMLLLQDGLISSRASTTTPWLAIVAVAIAEHYAFECNTYIFSLHRVRSASLMLFARTGAWPAIAIAGLMFGVITRFDDVLLLWIAVNGVVIVWAWRVIVAAGTVTEPLPRRTSGYHDILCLWRDGLPFYFGAALLACLQYAERLIAAPIVSDDALGRYVFAWSIANAIQTIAFAAIASTAAPALARAAAAMPHTFAPMLRRALLASLVTTLLLSGAILTVREPLFRLAHEPLDATGTMLLAILLLSFVLRGAVDLLWSAAIALKLGRAFVLASALLATCSLPITWYAIHTHGVLGAAYSHLFVSALLTAGFGWLLMRVYPRSRPVCMSLGEKANRHAL</sequence>
<feature type="transmembrane region" description="Helical" evidence="6">
    <location>
        <begin position="247"/>
        <end position="270"/>
    </location>
</feature>